<sequence length="761" mass="84773">MVTRIAFCLAVFLCFVPIFGFCEEKGESITLGEGVVKGGQQEEKSETKMTLDPITVTDKGEASQDKTSIGSRTVVTREKIQTFNNFGMTNVYQSISLEPGVDVRVSDPTGTNSSYKIRGRSSRGQAVILEGLPFKGIGIGQPISDLVDMENIETITVEKGAIPATGQFGFGNLIDMRLQRPLSKFSFTAKQTFGSNDFSKTFGRLDSGELGLGIKAFISGSMTETDKFKGPGKGMDRDNFAFGITGGSPNGVEWEIFGIHNDEKRDKYKGLTYAQSTDLHSNWRLDYNPVKTGIASNDISYYAYNREDYRTSTILGKLKIPFGHDDALTFRPYFTNDSGKSWSGSSSAMVNFKQQTNVIVESLLDRDTFGAVLEYEKKWKYSRFNIGYWYGEHEPPGPPTARKVRDTNLNFIGWANLYRVEDRYGYRAPYAAFSKTLGKTVVDAGLKHMSISSAKFVSYNTTGVGDVSYNQAIKQAGSVDFTLPANTYRLWLPSIGATHYLSETSSIKASYGKNFDWPEFGWASSAISYFKQLGYNEQKLQHLWETRIRPPESDDFDLDYHYSCDRFAFTSSLYYKRLKYISTSIYDPTVNLAYSQNSGEGRAYGVELGSSYKVLDNLTVNLALSYNNTSFTSDVQTGVSTTVAAKGKQLPDRPKFYGNISAVYDLYGFKIAPVVRYLGKRYADVLNKYSVGDTWLADLSVRKDITICGGQKLQFALSVMNLLDKKYISTISTSDVNTNQGAPTYLVGPTRSVFGSVQYRF</sequence>
<keyword evidence="4 10" id="KW-0812">Transmembrane</keyword>
<dbReference type="Pfam" id="PF07715">
    <property type="entry name" value="Plug"/>
    <property type="match status" value="1"/>
</dbReference>
<feature type="domain" description="TonB-dependent receptor-like beta-barrel" evidence="12">
    <location>
        <begin position="262"/>
        <end position="722"/>
    </location>
</feature>
<dbReference type="Gene3D" id="2.40.170.20">
    <property type="entry name" value="TonB-dependent receptor, beta-barrel domain"/>
    <property type="match status" value="1"/>
</dbReference>
<evidence type="ECO:0000313" key="15">
    <source>
        <dbReference type="Proteomes" id="UP000777265"/>
    </source>
</evidence>
<dbReference type="InterPro" id="IPR037066">
    <property type="entry name" value="Plug_dom_sf"/>
</dbReference>
<dbReference type="PROSITE" id="PS52016">
    <property type="entry name" value="TONB_DEPENDENT_REC_3"/>
    <property type="match status" value="1"/>
</dbReference>
<dbReference type="GO" id="GO:0015344">
    <property type="term" value="F:siderophore uptake transmembrane transporter activity"/>
    <property type="evidence" value="ECO:0007669"/>
    <property type="project" value="TreeGrafter"/>
</dbReference>
<organism evidence="14 15">
    <name type="scientific">Syntrophorhabdus aromaticivorans</name>
    <dbReference type="NCBI Taxonomy" id="328301"/>
    <lineage>
        <taxon>Bacteria</taxon>
        <taxon>Pseudomonadati</taxon>
        <taxon>Thermodesulfobacteriota</taxon>
        <taxon>Syntrophorhabdia</taxon>
        <taxon>Syntrophorhabdales</taxon>
        <taxon>Syntrophorhabdaceae</taxon>
        <taxon>Syntrophorhabdus</taxon>
    </lineage>
</organism>
<accession>A0A971M7H0</accession>
<dbReference type="PANTHER" id="PTHR30069">
    <property type="entry name" value="TONB-DEPENDENT OUTER MEMBRANE RECEPTOR"/>
    <property type="match status" value="1"/>
</dbReference>
<dbReference type="AlphaFoldDB" id="A0A971M7H0"/>
<gene>
    <name evidence="14" type="ORF">GXY80_15425</name>
</gene>
<evidence type="ECO:0000259" key="12">
    <source>
        <dbReference type="Pfam" id="PF00593"/>
    </source>
</evidence>
<keyword evidence="9 10" id="KW-0998">Cell outer membrane</keyword>
<evidence type="ECO:0000256" key="11">
    <source>
        <dbReference type="RuleBase" id="RU003357"/>
    </source>
</evidence>
<dbReference type="SUPFAM" id="SSF56935">
    <property type="entry name" value="Porins"/>
    <property type="match status" value="1"/>
</dbReference>
<dbReference type="InterPro" id="IPR012910">
    <property type="entry name" value="Plug_dom"/>
</dbReference>
<comment type="similarity">
    <text evidence="10 11">Belongs to the TonB-dependent receptor family.</text>
</comment>
<dbReference type="PANTHER" id="PTHR30069:SF29">
    <property type="entry name" value="HEMOGLOBIN AND HEMOGLOBIN-HAPTOGLOBIN-BINDING PROTEIN 1-RELATED"/>
    <property type="match status" value="1"/>
</dbReference>
<dbReference type="Proteomes" id="UP000777265">
    <property type="component" value="Unassembled WGS sequence"/>
</dbReference>
<evidence type="ECO:0000256" key="6">
    <source>
        <dbReference type="ARBA" id="ARBA00023077"/>
    </source>
</evidence>
<evidence type="ECO:0000313" key="14">
    <source>
        <dbReference type="EMBL" id="NLW36847.1"/>
    </source>
</evidence>
<evidence type="ECO:0000256" key="8">
    <source>
        <dbReference type="ARBA" id="ARBA00023170"/>
    </source>
</evidence>
<dbReference type="EMBL" id="JAAYEE010000307">
    <property type="protein sequence ID" value="NLW36847.1"/>
    <property type="molecule type" value="Genomic_DNA"/>
</dbReference>
<keyword evidence="6 11" id="KW-0798">TonB box</keyword>
<evidence type="ECO:0000256" key="10">
    <source>
        <dbReference type="PROSITE-ProRule" id="PRU01360"/>
    </source>
</evidence>
<reference evidence="14" key="1">
    <citation type="journal article" date="2020" name="Biotechnol. Biofuels">
        <title>New insights from the biogas microbiome by comprehensive genome-resolved metagenomics of nearly 1600 species originating from multiple anaerobic digesters.</title>
        <authorList>
            <person name="Campanaro S."/>
            <person name="Treu L."/>
            <person name="Rodriguez-R L.M."/>
            <person name="Kovalovszki A."/>
            <person name="Ziels R.M."/>
            <person name="Maus I."/>
            <person name="Zhu X."/>
            <person name="Kougias P.G."/>
            <person name="Basile A."/>
            <person name="Luo G."/>
            <person name="Schluter A."/>
            <person name="Konstantinidis K.T."/>
            <person name="Angelidaki I."/>
        </authorList>
    </citation>
    <scope>NUCLEOTIDE SEQUENCE</scope>
    <source>
        <strain evidence="14">AS06rmzACSIP_7</strain>
    </source>
</reference>
<evidence type="ECO:0000256" key="1">
    <source>
        <dbReference type="ARBA" id="ARBA00004571"/>
    </source>
</evidence>
<evidence type="ECO:0000256" key="9">
    <source>
        <dbReference type="ARBA" id="ARBA00023237"/>
    </source>
</evidence>
<evidence type="ECO:0000259" key="13">
    <source>
        <dbReference type="Pfam" id="PF07715"/>
    </source>
</evidence>
<evidence type="ECO:0000256" key="5">
    <source>
        <dbReference type="ARBA" id="ARBA00022729"/>
    </source>
</evidence>
<dbReference type="GO" id="GO:0044718">
    <property type="term" value="P:siderophore transmembrane transport"/>
    <property type="evidence" value="ECO:0007669"/>
    <property type="project" value="TreeGrafter"/>
</dbReference>
<comment type="subcellular location">
    <subcellularLocation>
        <location evidence="1 10">Cell outer membrane</location>
        <topology evidence="1 10">Multi-pass membrane protein</topology>
    </subcellularLocation>
</comment>
<proteinExistence type="inferred from homology"/>
<evidence type="ECO:0000256" key="2">
    <source>
        <dbReference type="ARBA" id="ARBA00022448"/>
    </source>
</evidence>
<evidence type="ECO:0000256" key="7">
    <source>
        <dbReference type="ARBA" id="ARBA00023136"/>
    </source>
</evidence>
<keyword evidence="5" id="KW-0732">Signal</keyword>
<dbReference type="GO" id="GO:0009279">
    <property type="term" value="C:cell outer membrane"/>
    <property type="evidence" value="ECO:0007669"/>
    <property type="project" value="UniProtKB-SubCell"/>
</dbReference>
<keyword evidence="8 14" id="KW-0675">Receptor</keyword>
<evidence type="ECO:0000256" key="4">
    <source>
        <dbReference type="ARBA" id="ARBA00022692"/>
    </source>
</evidence>
<dbReference type="Pfam" id="PF00593">
    <property type="entry name" value="TonB_dep_Rec_b-barrel"/>
    <property type="match status" value="1"/>
</dbReference>
<protein>
    <submittedName>
        <fullName evidence="14">TonB-dependent receptor</fullName>
    </submittedName>
</protein>
<dbReference type="InterPro" id="IPR036942">
    <property type="entry name" value="Beta-barrel_TonB_sf"/>
</dbReference>
<dbReference type="InterPro" id="IPR000531">
    <property type="entry name" value="Beta-barrel_TonB"/>
</dbReference>
<comment type="caution">
    <text evidence="14">The sequence shown here is derived from an EMBL/GenBank/DDBJ whole genome shotgun (WGS) entry which is preliminary data.</text>
</comment>
<feature type="domain" description="TonB-dependent receptor plug" evidence="13">
    <location>
        <begin position="67"/>
        <end position="164"/>
    </location>
</feature>
<keyword evidence="7 10" id="KW-0472">Membrane</keyword>
<keyword evidence="3 10" id="KW-1134">Transmembrane beta strand</keyword>
<reference evidence="14" key="2">
    <citation type="submission" date="2020-01" db="EMBL/GenBank/DDBJ databases">
        <authorList>
            <person name="Campanaro S."/>
        </authorList>
    </citation>
    <scope>NUCLEOTIDE SEQUENCE</scope>
    <source>
        <strain evidence="14">AS06rmzACSIP_7</strain>
    </source>
</reference>
<dbReference type="InterPro" id="IPR039426">
    <property type="entry name" value="TonB-dep_rcpt-like"/>
</dbReference>
<dbReference type="Gene3D" id="2.170.130.10">
    <property type="entry name" value="TonB-dependent receptor, plug domain"/>
    <property type="match status" value="1"/>
</dbReference>
<keyword evidence="2 10" id="KW-0813">Transport</keyword>
<name>A0A971M7H0_9BACT</name>
<evidence type="ECO:0000256" key="3">
    <source>
        <dbReference type="ARBA" id="ARBA00022452"/>
    </source>
</evidence>